<keyword evidence="1" id="KW-0677">Repeat</keyword>
<feature type="domain" description="Nephrocystin 3-like N-terminal" evidence="2">
    <location>
        <begin position="227"/>
        <end position="340"/>
    </location>
</feature>
<evidence type="ECO:0000256" key="1">
    <source>
        <dbReference type="ARBA" id="ARBA00022737"/>
    </source>
</evidence>
<dbReference type="InterPro" id="IPR056884">
    <property type="entry name" value="NPHP3-like_N"/>
</dbReference>
<dbReference type="EMBL" id="SNSC02000015">
    <property type="protein sequence ID" value="TID17871.1"/>
    <property type="molecule type" value="Genomic_DNA"/>
</dbReference>
<evidence type="ECO:0000259" key="2">
    <source>
        <dbReference type="Pfam" id="PF24883"/>
    </source>
</evidence>
<dbReference type="Proteomes" id="UP000298493">
    <property type="component" value="Unassembled WGS sequence"/>
</dbReference>
<accession>A0A4Z1NTL5</accession>
<evidence type="ECO:0000313" key="3">
    <source>
        <dbReference type="EMBL" id="TID17871.1"/>
    </source>
</evidence>
<reference evidence="3 4" key="1">
    <citation type="submission" date="2019-04" db="EMBL/GenBank/DDBJ databases">
        <title>High contiguity whole genome sequence and gene annotation resource for two Venturia nashicola isolates.</title>
        <authorList>
            <person name="Prokchorchik M."/>
            <person name="Won K."/>
            <person name="Lee Y."/>
            <person name="Choi E.D."/>
            <person name="Segonzac C."/>
            <person name="Sohn K.H."/>
        </authorList>
    </citation>
    <scope>NUCLEOTIDE SEQUENCE [LARGE SCALE GENOMIC DNA]</scope>
    <source>
        <strain evidence="3 4">PRI2</strain>
    </source>
</reference>
<comment type="caution">
    <text evidence="3">The sequence shown here is derived from an EMBL/GenBank/DDBJ whole genome shotgun (WGS) entry which is preliminary data.</text>
</comment>
<dbReference type="PANTHER" id="PTHR10039">
    <property type="entry name" value="AMELOGENIN"/>
    <property type="match status" value="1"/>
</dbReference>
<evidence type="ECO:0000313" key="4">
    <source>
        <dbReference type="Proteomes" id="UP000298493"/>
    </source>
</evidence>
<dbReference type="AlphaFoldDB" id="A0A4Z1NTL5"/>
<dbReference type="Gene3D" id="3.40.50.300">
    <property type="entry name" value="P-loop containing nucleotide triphosphate hydrolases"/>
    <property type="match status" value="1"/>
</dbReference>
<proteinExistence type="predicted"/>
<name>A0A4Z1NTL5_9PEZI</name>
<protein>
    <recommendedName>
        <fullName evidence="2">Nephrocystin 3-like N-terminal domain-containing protein</fullName>
    </recommendedName>
</protein>
<dbReference type="STRING" id="86259.A0A4Z1NTL5"/>
<organism evidence="3 4">
    <name type="scientific">Venturia nashicola</name>
    <dbReference type="NCBI Taxonomy" id="86259"/>
    <lineage>
        <taxon>Eukaryota</taxon>
        <taxon>Fungi</taxon>
        <taxon>Dikarya</taxon>
        <taxon>Ascomycota</taxon>
        <taxon>Pezizomycotina</taxon>
        <taxon>Dothideomycetes</taxon>
        <taxon>Pleosporomycetidae</taxon>
        <taxon>Venturiales</taxon>
        <taxon>Venturiaceae</taxon>
        <taxon>Venturia</taxon>
    </lineage>
</organism>
<dbReference type="InterPro" id="IPR027417">
    <property type="entry name" value="P-loop_NTPase"/>
</dbReference>
<gene>
    <name evidence="3" type="ORF">E6O75_ATG10516</name>
</gene>
<sequence length="342" mass="39599">MVARYDQKQYRQNAACSPSLLFLCFFPQLDQAFPPFSFGKWQQETRSHEDRIFEGSRTATLQRFSLSRIANSIKQYFASGTTAHYDHYVRNKSDASNWMNNVGKSTARDAVCRWLPHLQQHVPQQRKASWSMVFRQEYLELLMRASSRNHCYFDTPSESKALSSLRLGILTEFTKLQDLRISAHVDFQRESRAEQDRRREKILQLLGDVNPYAKHQEAAKRRYADIGKWSLVDDLFKKWFDLDHCVEPLIWLNGMPGAGKTVLASMIVEEAQNLSGATMAFSYCKHYDTPRQRFLHVARDILSQLVQQHEGLIPHLYEQLSNSGQNPLSTDTLAKSLLEAVF</sequence>
<dbReference type="SUPFAM" id="SSF52540">
    <property type="entry name" value="P-loop containing nucleoside triphosphate hydrolases"/>
    <property type="match status" value="1"/>
</dbReference>
<keyword evidence="4" id="KW-1185">Reference proteome</keyword>
<dbReference type="Pfam" id="PF24883">
    <property type="entry name" value="NPHP3_N"/>
    <property type="match status" value="1"/>
</dbReference>